<gene>
    <name evidence="2" type="ORF">IZ6_01780</name>
</gene>
<keyword evidence="1" id="KW-0732">Signal</keyword>
<protein>
    <recommendedName>
        <fullName evidence="4">Serine protease</fullName>
    </recommendedName>
</protein>
<organism evidence="2 3">
    <name type="scientific">Terrihabitans soli</name>
    <dbReference type="NCBI Taxonomy" id="708113"/>
    <lineage>
        <taxon>Bacteria</taxon>
        <taxon>Pseudomonadati</taxon>
        <taxon>Pseudomonadota</taxon>
        <taxon>Alphaproteobacteria</taxon>
        <taxon>Hyphomicrobiales</taxon>
        <taxon>Terrihabitans</taxon>
    </lineage>
</organism>
<dbReference type="Gene3D" id="2.40.10.10">
    <property type="entry name" value="Trypsin-like serine proteases"/>
    <property type="match status" value="2"/>
</dbReference>
<evidence type="ECO:0000256" key="1">
    <source>
        <dbReference type="SAM" id="SignalP"/>
    </source>
</evidence>
<feature type="signal peptide" evidence="1">
    <location>
        <begin position="1"/>
        <end position="24"/>
    </location>
</feature>
<dbReference type="RefSeq" id="WP_222876152.1">
    <property type="nucleotide sequence ID" value="NZ_AP023361.1"/>
</dbReference>
<dbReference type="EMBL" id="AP023361">
    <property type="protein sequence ID" value="BCJ89443.1"/>
    <property type="molecule type" value="Genomic_DNA"/>
</dbReference>
<dbReference type="AlphaFoldDB" id="A0A6S6QE95"/>
<sequence length="288" mass="30275">MRHGLIFAAAMLCGLGAAANTAGAVTLVSDARLTLPEFARKSGQDPALFENRYAATGMIVCSGVYSTAQLTVKNDVVTTAAHAFYDTDGNPRGDLSTCHFNVMSDGKQLQVPLDVASLVVGSRNPYAVAPVHDWAVVRLVQAVKSAQPYGISEPGPVGTNIVMLAHRHRGWVHDGAKAIEPCAIRVESLTEKDMPRELAIDCSAGEGASGSAIMVPGEAGAMVGIYVGWRSTHPDRPGPFSMTHMNFGVAVEGPFRTAIVAMTSPPIVEQMPAPAEHAAADTASTRLR</sequence>
<reference evidence="2 3" key="1">
    <citation type="submission" date="2020-08" db="EMBL/GenBank/DDBJ databases">
        <title>Genome sequence of Rhizobiales bacterium strain IZ6.</title>
        <authorList>
            <person name="Nakai R."/>
            <person name="Naganuma T."/>
        </authorList>
    </citation>
    <scope>NUCLEOTIDE SEQUENCE [LARGE SCALE GENOMIC DNA]</scope>
    <source>
        <strain evidence="2 3">IZ6</strain>
    </source>
</reference>
<keyword evidence="3" id="KW-1185">Reference proteome</keyword>
<dbReference type="SUPFAM" id="SSF50494">
    <property type="entry name" value="Trypsin-like serine proteases"/>
    <property type="match status" value="1"/>
</dbReference>
<dbReference type="InterPro" id="IPR043504">
    <property type="entry name" value="Peptidase_S1_PA_chymotrypsin"/>
</dbReference>
<evidence type="ECO:0008006" key="4">
    <source>
        <dbReference type="Google" id="ProtNLM"/>
    </source>
</evidence>
<accession>A0A6S6QE95</accession>
<feature type="chain" id="PRO_5028359093" description="Serine protease" evidence="1">
    <location>
        <begin position="25"/>
        <end position="288"/>
    </location>
</feature>
<dbReference type="InterPro" id="IPR009003">
    <property type="entry name" value="Peptidase_S1_PA"/>
</dbReference>
<proteinExistence type="predicted"/>
<evidence type="ECO:0000313" key="2">
    <source>
        <dbReference type="EMBL" id="BCJ89443.1"/>
    </source>
</evidence>
<dbReference type="KEGG" id="tso:IZ6_01780"/>
<name>A0A6S6QE95_9HYPH</name>
<evidence type="ECO:0000313" key="3">
    <source>
        <dbReference type="Proteomes" id="UP000515317"/>
    </source>
</evidence>
<dbReference type="Proteomes" id="UP000515317">
    <property type="component" value="Chromosome"/>
</dbReference>